<dbReference type="PaxDb" id="8355-A0A1L8GGF9"/>
<dbReference type="InterPro" id="IPR051237">
    <property type="entry name" value="Ferric-chelate_Red/DefProt"/>
</dbReference>
<dbReference type="InterPro" id="IPR042307">
    <property type="entry name" value="Reeler_sf"/>
</dbReference>
<organism evidence="6 7">
    <name type="scientific">Xenopus laevis</name>
    <name type="common">African clawed frog</name>
    <dbReference type="NCBI Taxonomy" id="8355"/>
    <lineage>
        <taxon>Eukaryota</taxon>
        <taxon>Metazoa</taxon>
        <taxon>Chordata</taxon>
        <taxon>Craniata</taxon>
        <taxon>Vertebrata</taxon>
        <taxon>Euteleostomi</taxon>
        <taxon>Amphibia</taxon>
        <taxon>Batrachia</taxon>
        <taxon>Anura</taxon>
        <taxon>Pipoidea</taxon>
        <taxon>Pipidae</taxon>
        <taxon>Xenopodinae</taxon>
        <taxon>Xenopus</taxon>
        <taxon>Xenopus</taxon>
    </lineage>
</organism>
<feature type="signal peptide" evidence="4">
    <location>
        <begin position="1"/>
        <end position="22"/>
    </location>
</feature>
<keyword evidence="6" id="KW-1185">Reference proteome</keyword>
<dbReference type="STRING" id="8355.A0A1L8GGF9"/>
<dbReference type="InterPro" id="IPR002861">
    <property type="entry name" value="Reeler_dom"/>
</dbReference>
<dbReference type="PANTHER" id="PTHR45828:SF44">
    <property type="entry name" value="FERRIC-CHELATE REDUCTASE 1-RELATED"/>
    <property type="match status" value="1"/>
</dbReference>
<dbReference type="Proteomes" id="UP000186698">
    <property type="component" value="Chromosome 4S"/>
</dbReference>
<feature type="region of interest" description="Disordered" evidence="2">
    <location>
        <begin position="173"/>
        <end position="195"/>
    </location>
</feature>
<dbReference type="FunFam" id="2.60.40.4060:FF:000003">
    <property type="entry name" value="Ferric chelate reductase 1"/>
    <property type="match status" value="1"/>
</dbReference>
<name>A0A1L8GGF9_XENLA</name>
<dbReference type="AlphaFoldDB" id="A0A1L8GGF9"/>
<evidence type="ECO:0000313" key="8">
    <source>
        <dbReference type="RefSeq" id="XP_041417478.1"/>
    </source>
</evidence>
<sequence>MAQPLQNLLILLCALLPKYTDAFSNGKVTSVCASMLPSHGAAPQASDPPYTLVSSKDTYNHGEKITVSLSTTATNMIKGFLVQARTTNGDTLVGSFEVSNPDVQTLDCTNPADAVSHTGSTSKSNIQVMWKAPDVLTGNIMFRATVVKSEKTFWTNVVSKALTYNAESNSTVTGVNGTATGGSGTGTTSLGSPNSGSRLSDPFTFVLMLGILTVIAFLLGI</sequence>
<reference evidence="7 8" key="1">
    <citation type="submission" date="2025-04" db="UniProtKB">
        <authorList>
            <consortium name="RefSeq"/>
        </authorList>
    </citation>
    <scope>IDENTIFICATION</scope>
    <source>
        <strain evidence="7 8">J_2021</strain>
        <tissue evidence="7 8">Erythrocytes</tissue>
    </source>
</reference>
<keyword evidence="3" id="KW-1133">Transmembrane helix</keyword>
<feature type="domain" description="Reelin" evidence="5">
    <location>
        <begin position="13"/>
        <end position="180"/>
    </location>
</feature>
<feature type="transmembrane region" description="Helical" evidence="3">
    <location>
        <begin position="202"/>
        <end position="220"/>
    </location>
</feature>
<keyword evidence="3" id="KW-0472">Membrane</keyword>
<feature type="compositionally biased region" description="Low complexity" evidence="2">
    <location>
        <begin position="186"/>
        <end position="195"/>
    </location>
</feature>
<dbReference type="GeneID" id="108715100"/>
<accession>A0A1L8GGF9</accession>
<gene>
    <name evidence="7 8" type="primary">LOC108715100</name>
</gene>
<evidence type="ECO:0000313" key="7">
    <source>
        <dbReference type="RefSeq" id="XP_018115422.2"/>
    </source>
</evidence>
<proteinExistence type="inferred from homology"/>
<evidence type="ECO:0000313" key="6">
    <source>
        <dbReference type="Proteomes" id="UP000186698"/>
    </source>
</evidence>
<dbReference type="KEGG" id="xla:108715100"/>
<feature type="chain" id="PRO_5044562366" evidence="4">
    <location>
        <begin position="23"/>
        <end position="221"/>
    </location>
</feature>
<dbReference type="Gene3D" id="2.60.40.4060">
    <property type="entry name" value="Reeler domain"/>
    <property type="match status" value="1"/>
</dbReference>
<comment type="similarity">
    <text evidence="1">Belongs to the FRRS1 family.</text>
</comment>
<dbReference type="OMA" id="DSAITHT"/>
<keyword evidence="4" id="KW-0732">Signal</keyword>
<dbReference type="PROSITE" id="PS51019">
    <property type="entry name" value="REELIN"/>
    <property type="match status" value="1"/>
</dbReference>
<dbReference type="PANTHER" id="PTHR45828">
    <property type="entry name" value="CYTOCHROME B561/FERRIC REDUCTASE TRANSMEMBRANE"/>
    <property type="match status" value="1"/>
</dbReference>
<evidence type="ECO:0000256" key="2">
    <source>
        <dbReference type="SAM" id="MobiDB-lite"/>
    </source>
</evidence>
<keyword evidence="3" id="KW-0812">Transmembrane</keyword>
<dbReference type="OrthoDB" id="2419613at2759"/>
<evidence type="ECO:0000256" key="1">
    <source>
        <dbReference type="ARBA" id="ARBA00009195"/>
    </source>
</evidence>
<dbReference type="Pfam" id="PF02014">
    <property type="entry name" value="Reeler"/>
    <property type="match status" value="1"/>
</dbReference>
<dbReference type="GO" id="GO:0016020">
    <property type="term" value="C:membrane"/>
    <property type="evidence" value="ECO:0000318"/>
    <property type="project" value="GO_Central"/>
</dbReference>
<protein>
    <submittedName>
        <fullName evidence="7 8">Defense protein 3</fullName>
    </submittedName>
</protein>
<dbReference type="RefSeq" id="XP_041417478.1">
    <property type="nucleotide sequence ID" value="XM_041561544.1"/>
</dbReference>
<evidence type="ECO:0000256" key="3">
    <source>
        <dbReference type="SAM" id="Phobius"/>
    </source>
</evidence>
<evidence type="ECO:0000259" key="5">
    <source>
        <dbReference type="PROSITE" id="PS51019"/>
    </source>
</evidence>
<evidence type="ECO:0000256" key="4">
    <source>
        <dbReference type="SAM" id="SignalP"/>
    </source>
</evidence>
<dbReference type="CDD" id="cd08544">
    <property type="entry name" value="Reeler"/>
    <property type="match status" value="1"/>
</dbReference>
<dbReference type="RefSeq" id="XP_018115422.2">
    <property type="nucleotide sequence ID" value="XM_018259933.2"/>
</dbReference>